<dbReference type="Pfam" id="PF00067">
    <property type="entry name" value="p450"/>
    <property type="match status" value="1"/>
</dbReference>
<gene>
    <name evidence="8" type="ORF">J2T55_002571</name>
</gene>
<keyword evidence="6" id="KW-0503">Monooxygenase</keyword>
<dbReference type="InterPro" id="IPR002401">
    <property type="entry name" value="Cyt_P450_E_grp-I"/>
</dbReference>
<feature type="binding site" description="axial binding residue" evidence="7">
    <location>
        <position position="360"/>
    </location>
    <ligand>
        <name>heme</name>
        <dbReference type="ChEBI" id="CHEBI:30413"/>
    </ligand>
    <ligandPart>
        <name>Fe</name>
        <dbReference type="ChEBI" id="CHEBI:18248"/>
    </ligandPart>
</feature>
<dbReference type="PANTHER" id="PTHR24291">
    <property type="entry name" value="CYTOCHROME P450 FAMILY 4"/>
    <property type="match status" value="1"/>
</dbReference>
<keyword evidence="5 7" id="KW-0408">Iron</keyword>
<evidence type="ECO:0008006" key="10">
    <source>
        <dbReference type="Google" id="ProtNLM"/>
    </source>
</evidence>
<dbReference type="EMBL" id="JANUCT010000025">
    <property type="protein sequence ID" value="MCS3904532.1"/>
    <property type="molecule type" value="Genomic_DNA"/>
</dbReference>
<proteinExistence type="inferred from homology"/>
<name>A0AAE3HPA0_9GAMM</name>
<keyword evidence="9" id="KW-1185">Reference proteome</keyword>
<accession>A0AAE3HPA0</accession>
<evidence type="ECO:0000256" key="5">
    <source>
        <dbReference type="ARBA" id="ARBA00023004"/>
    </source>
</evidence>
<keyword evidence="4" id="KW-0560">Oxidoreductase</keyword>
<dbReference type="GO" id="GO:0004497">
    <property type="term" value="F:monooxygenase activity"/>
    <property type="evidence" value="ECO:0007669"/>
    <property type="project" value="UniProtKB-KW"/>
</dbReference>
<dbReference type="PANTHER" id="PTHR24291:SF50">
    <property type="entry name" value="BIFUNCTIONAL ALBAFLAVENONE MONOOXYGENASE_TERPENE SYNTHASE"/>
    <property type="match status" value="1"/>
</dbReference>
<protein>
    <recommendedName>
        <fullName evidence="10">Cytochrome P450</fullName>
    </recommendedName>
</protein>
<dbReference type="Gene3D" id="1.10.630.10">
    <property type="entry name" value="Cytochrome P450"/>
    <property type="match status" value="1"/>
</dbReference>
<evidence type="ECO:0000313" key="9">
    <source>
        <dbReference type="Proteomes" id="UP001204445"/>
    </source>
</evidence>
<dbReference type="Proteomes" id="UP001204445">
    <property type="component" value="Unassembled WGS sequence"/>
</dbReference>
<dbReference type="InterPro" id="IPR001128">
    <property type="entry name" value="Cyt_P450"/>
</dbReference>
<dbReference type="CDD" id="cd00302">
    <property type="entry name" value="cytochrome_P450"/>
    <property type="match status" value="1"/>
</dbReference>
<organism evidence="8 9">
    <name type="scientific">Methylohalomonas lacus</name>
    <dbReference type="NCBI Taxonomy" id="398773"/>
    <lineage>
        <taxon>Bacteria</taxon>
        <taxon>Pseudomonadati</taxon>
        <taxon>Pseudomonadota</taxon>
        <taxon>Gammaproteobacteria</taxon>
        <taxon>Methylohalomonadales</taxon>
        <taxon>Methylohalomonadaceae</taxon>
        <taxon>Methylohalomonas</taxon>
    </lineage>
</organism>
<dbReference type="GO" id="GO:0016705">
    <property type="term" value="F:oxidoreductase activity, acting on paired donors, with incorporation or reduction of molecular oxygen"/>
    <property type="evidence" value="ECO:0007669"/>
    <property type="project" value="InterPro"/>
</dbReference>
<evidence type="ECO:0000256" key="4">
    <source>
        <dbReference type="ARBA" id="ARBA00023002"/>
    </source>
</evidence>
<evidence type="ECO:0000256" key="2">
    <source>
        <dbReference type="ARBA" id="ARBA00022617"/>
    </source>
</evidence>
<evidence type="ECO:0000313" key="8">
    <source>
        <dbReference type="EMBL" id="MCS3904532.1"/>
    </source>
</evidence>
<sequence>MSQTNNDNTRAFLRNLIQSLYRLAEQPQSHDKPGSIRLKLAGGVSELPVIGHPEPIAQIARQPEIFIKNYNNINMLGISRFNANGEQWRLRSALTQKQYMDAGRSDRLQHIRQQYEAALGSCANAASGRLPYLFLNASIGVFHEALGATLNEPDRLIILFDRIRNLLLRLQFYSWIPMQSGVQAALHSEAEDLLEAIDGYMLDEPGLQRLRQQFNDEMQAQPSFRANEEYLMNLFAGIETTVSTLLWITCQLAAYPEAQANIREALKNDPTPAILDGFISETLRFYPPVPFVVRELARDFNVGGVTLRSGQIILVSIIGAHRHPDYWSRPCQFDPHRSEFMHNSYDKNAFIPFFQGSRMCGGARLARQELREGTRALLLNYTISNNHDHADIDYGLAMRPVDSALPEIRNLERSGIQLSN</sequence>
<dbReference type="SUPFAM" id="SSF48264">
    <property type="entry name" value="Cytochrome P450"/>
    <property type="match status" value="1"/>
</dbReference>
<dbReference type="PRINTS" id="PR00385">
    <property type="entry name" value="P450"/>
</dbReference>
<reference evidence="8" key="1">
    <citation type="submission" date="2022-08" db="EMBL/GenBank/DDBJ databases">
        <title>Genomic Encyclopedia of Type Strains, Phase III (KMG-III): the genomes of soil and plant-associated and newly described type strains.</title>
        <authorList>
            <person name="Whitman W."/>
        </authorList>
    </citation>
    <scope>NUCLEOTIDE SEQUENCE</scope>
    <source>
        <strain evidence="8">HMT 1</strain>
    </source>
</reference>
<dbReference type="InterPro" id="IPR036396">
    <property type="entry name" value="Cyt_P450_sf"/>
</dbReference>
<keyword evidence="3 7" id="KW-0479">Metal-binding</keyword>
<comment type="cofactor">
    <cofactor evidence="7">
        <name>heme</name>
        <dbReference type="ChEBI" id="CHEBI:30413"/>
    </cofactor>
</comment>
<dbReference type="GO" id="GO:0005506">
    <property type="term" value="F:iron ion binding"/>
    <property type="evidence" value="ECO:0007669"/>
    <property type="project" value="InterPro"/>
</dbReference>
<dbReference type="InterPro" id="IPR050196">
    <property type="entry name" value="Cytochrome_P450_Monoox"/>
</dbReference>
<dbReference type="PRINTS" id="PR00463">
    <property type="entry name" value="EP450I"/>
</dbReference>
<keyword evidence="2 7" id="KW-0349">Heme</keyword>
<dbReference type="RefSeq" id="WP_259057635.1">
    <property type="nucleotide sequence ID" value="NZ_JANUCT010000025.1"/>
</dbReference>
<evidence type="ECO:0000256" key="1">
    <source>
        <dbReference type="ARBA" id="ARBA00010617"/>
    </source>
</evidence>
<evidence type="ECO:0000256" key="7">
    <source>
        <dbReference type="PIRSR" id="PIRSR602401-1"/>
    </source>
</evidence>
<dbReference type="AlphaFoldDB" id="A0AAE3HPA0"/>
<evidence type="ECO:0000256" key="6">
    <source>
        <dbReference type="ARBA" id="ARBA00023033"/>
    </source>
</evidence>
<dbReference type="GO" id="GO:0020037">
    <property type="term" value="F:heme binding"/>
    <property type="evidence" value="ECO:0007669"/>
    <property type="project" value="InterPro"/>
</dbReference>
<comment type="caution">
    <text evidence="8">The sequence shown here is derived from an EMBL/GenBank/DDBJ whole genome shotgun (WGS) entry which is preliminary data.</text>
</comment>
<comment type="similarity">
    <text evidence="1">Belongs to the cytochrome P450 family.</text>
</comment>
<evidence type="ECO:0000256" key="3">
    <source>
        <dbReference type="ARBA" id="ARBA00022723"/>
    </source>
</evidence>